<dbReference type="PANTHER" id="PTHR11361">
    <property type="entry name" value="DNA MISMATCH REPAIR PROTEIN MUTS FAMILY MEMBER"/>
    <property type="match status" value="1"/>
</dbReference>
<dbReference type="Gene3D" id="3.40.1170.10">
    <property type="entry name" value="DNA repair protein MutS, domain I"/>
    <property type="match status" value="1"/>
</dbReference>
<dbReference type="InterPro" id="IPR007696">
    <property type="entry name" value="DNA_mismatch_repair_MutS_core"/>
</dbReference>
<evidence type="ECO:0000256" key="1">
    <source>
        <dbReference type="ARBA" id="ARBA00022741"/>
    </source>
</evidence>
<keyword evidence="4" id="KW-0238">DNA-binding</keyword>
<evidence type="ECO:0000256" key="2">
    <source>
        <dbReference type="ARBA" id="ARBA00022763"/>
    </source>
</evidence>
<keyword evidence="3" id="KW-0067">ATP-binding</keyword>
<feature type="domain" description="DNA mismatch repair protein MutS core" evidence="5">
    <location>
        <begin position="317"/>
        <end position="660"/>
    </location>
</feature>
<sequence length="1013" mass="117202">MEYTKEIFVKDYFDIHNFYSKIYGLNRTIILMQVGSFHESYCTDTDGLDLVSLASKLDVVCTRKNSKDPVSKGNPRMLGFPIHVTDNFIEKLCNLNYTVIKIDQTSEPPKPKREIVGIISPGTINKQINYSSSSYIVSMVIDKIKGNNLCIGIASYDLSTGHGSYYEAYSKQNDFMIVLDDIIRYLDTCPPKEVILYNSFSDDEKINNFKIDDIVNYLNIDQNILFNYNNAKNSSKLSYQKIIFEKVFPNNSTIFEKLNLHLYNWARFALTNLYEYVEHHQNNLIQKLNLPLQFENNKFLYLGNHSLEQLNVFNKNPSDKSLFQIINNTKTSLGKRFLNDALCKPLLDKDILAERYELISNIISNNYSEKLVSLLEDISDIDRLIRRLDLGTMNPSDLYLLYLSLYQIDKLTIFCNSNNIFNIDYSFNTKSILEYFTNTFNIDMITSLNFNNLSEYDKNIFKPNIYPDYDLLIEELQSSTCFMDNLVSKLSSLIDDKKTFVKNNEDYNMITVKYNEREGHYLFLTSRRCDILKKKLEGLKEISIGKYKLQISDLEFEKLPKSSSTKIKCTKIKEVSNELIIIKSKIAKLMKEKFKLQLSFIANNYNNLFSYWAKKIGLIDFINSGAITAIKNHYSKPILEPNDVSFFSGTDIRHPIVEYISKDYEYKPQHLHLGSNELSGILLYGINSSGKSTLMKSIGLNIILAQIGYYTATSKFVYSPYQTLFTRINGNDNLYKGLSSFMVEMIELTSILKRNNSNTIVLADEICRGTEEKSANIIVAHMLEKLSSSNTTFITATHLHKVANLPSVKKIKNLKAMHLKITYDDVNDQLIYDRELSEGQGDTFYGLTVAKYLMKDHQFNESTSKILLEYDDYSEVKKSKYNSDNFLIECEICKSKNNLETHHIVFQKDFEKKITKLHYQKDANYNLVTLCMSCHDDVDRSKIVINGWKETSNGRLLDYETNNKIIKKSKYSDELVEYIKSLKNNGDVKMARIKIKETYDKKLSSQTILSFWG</sequence>
<dbReference type="InterPro" id="IPR016151">
    <property type="entry name" value="DNA_mismatch_repair_MutS_N"/>
</dbReference>
<dbReference type="GO" id="GO:0030983">
    <property type="term" value="F:mismatched DNA binding"/>
    <property type="evidence" value="ECO:0007669"/>
    <property type="project" value="InterPro"/>
</dbReference>
<dbReference type="PANTHER" id="PTHR11361:SF99">
    <property type="entry name" value="DNA MISMATCH REPAIR PROTEIN"/>
    <property type="match status" value="1"/>
</dbReference>
<dbReference type="InterPro" id="IPR007695">
    <property type="entry name" value="DNA_mismatch_repair_MutS-lik_N"/>
</dbReference>
<dbReference type="SUPFAM" id="SSF48334">
    <property type="entry name" value="DNA repair protein MutS, domain III"/>
    <property type="match status" value="1"/>
</dbReference>
<dbReference type="SMART" id="SM00534">
    <property type="entry name" value="MUTSac"/>
    <property type="match status" value="1"/>
</dbReference>
<dbReference type="InterPro" id="IPR007860">
    <property type="entry name" value="DNA_mmatch_repair_MutS_con_dom"/>
</dbReference>
<dbReference type="InterPro" id="IPR027417">
    <property type="entry name" value="P-loop_NTPase"/>
</dbReference>
<evidence type="ECO:0000259" key="6">
    <source>
        <dbReference type="SMART" id="SM00534"/>
    </source>
</evidence>
<dbReference type="Pfam" id="PF00488">
    <property type="entry name" value="MutS_V"/>
    <property type="match status" value="1"/>
</dbReference>
<dbReference type="SMART" id="SM00533">
    <property type="entry name" value="MUTSd"/>
    <property type="match status" value="1"/>
</dbReference>
<evidence type="ECO:0000259" key="5">
    <source>
        <dbReference type="SMART" id="SM00533"/>
    </source>
</evidence>
<evidence type="ECO:0000313" key="7">
    <source>
        <dbReference type="EMBL" id="QHT13294.1"/>
    </source>
</evidence>
<dbReference type="Pfam" id="PF01624">
    <property type="entry name" value="MutS_I"/>
    <property type="match status" value="1"/>
</dbReference>
<dbReference type="SUPFAM" id="SSF55271">
    <property type="entry name" value="DNA repair protein MutS, domain I"/>
    <property type="match status" value="1"/>
</dbReference>
<dbReference type="InterPro" id="IPR000432">
    <property type="entry name" value="DNA_mismatch_repair_MutS_C"/>
</dbReference>
<dbReference type="InterPro" id="IPR045076">
    <property type="entry name" value="MutS"/>
</dbReference>
<dbReference type="Pfam" id="PF05188">
    <property type="entry name" value="MutS_II"/>
    <property type="match status" value="1"/>
</dbReference>
<dbReference type="InterPro" id="IPR036678">
    <property type="entry name" value="MutS_con_dom_sf"/>
</dbReference>
<dbReference type="Pfam" id="PF05192">
    <property type="entry name" value="MutS_III"/>
    <property type="match status" value="1"/>
</dbReference>
<dbReference type="EMBL" id="MN739565">
    <property type="protein sequence ID" value="QHT13294.1"/>
    <property type="molecule type" value="Genomic_DNA"/>
</dbReference>
<evidence type="ECO:0008006" key="8">
    <source>
        <dbReference type="Google" id="ProtNLM"/>
    </source>
</evidence>
<evidence type="ECO:0000256" key="4">
    <source>
        <dbReference type="ARBA" id="ARBA00023125"/>
    </source>
</evidence>
<protein>
    <recommendedName>
        <fullName evidence="8">DNA mismatch repair proteins mutS family domain-containing protein</fullName>
    </recommendedName>
</protein>
<dbReference type="Gene3D" id="1.10.1420.10">
    <property type="match status" value="1"/>
</dbReference>
<dbReference type="InterPro" id="IPR017261">
    <property type="entry name" value="DNA_mismatch_repair_MutS/MSH"/>
</dbReference>
<proteinExistence type="predicted"/>
<dbReference type="Gene3D" id="3.40.50.300">
    <property type="entry name" value="P-loop containing nucleotide triphosphate hydrolases"/>
    <property type="match status" value="1"/>
</dbReference>
<dbReference type="InterPro" id="IPR036187">
    <property type="entry name" value="DNA_mismatch_repair_MutS_sf"/>
</dbReference>
<organism evidence="7">
    <name type="scientific">viral metagenome</name>
    <dbReference type="NCBI Taxonomy" id="1070528"/>
    <lineage>
        <taxon>unclassified sequences</taxon>
        <taxon>metagenomes</taxon>
        <taxon>organismal metagenomes</taxon>
    </lineage>
</organism>
<dbReference type="SUPFAM" id="SSF52540">
    <property type="entry name" value="P-loop containing nucleoside triphosphate hydrolases"/>
    <property type="match status" value="1"/>
</dbReference>
<dbReference type="SUPFAM" id="SSF53150">
    <property type="entry name" value="DNA repair protein MutS, domain II"/>
    <property type="match status" value="1"/>
</dbReference>
<dbReference type="GO" id="GO:0006298">
    <property type="term" value="P:mismatch repair"/>
    <property type="evidence" value="ECO:0007669"/>
    <property type="project" value="InterPro"/>
</dbReference>
<dbReference type="AlphaFoldDB" id="A0A6C0DAV0"/>
<name>A0A6C0DAV0_9ZZZZ</name>
<dbReference type="GO" id="GO:0005829">
    <property type="term" value="C:cytosol"/>
    <property type="evidence" value="ECO:0007669"/>
    <property type="project" value="TreeGrafter"/>
</dbReference>
<reference evidence="7" key="1">
    <citation type="journal article" date="2020" name="Nature">
        <title>Giant virus diversity and host interactions through global metagenomics.</title>
        <authorList>
            <person name="Schulz F."/>
            <person name="Roux S."/>
            <person name="Paez-Espino D."/>
            <person name="Jungbluth S."/>
            <person name="Walsh D.A."/>
            <person name="Denef V.J."/>
            <person name="McMahon K.D."/>
            <person name="Konstantinidis K.T."/>
            <person name="Eloe-Fadrosh E.A."/>
            <person name="Kyrpides N.C."/>
            <person name="Woyke T."/>
        </authorList>
    </citation>
    <scope>NUCLEOTIDE SEQUENCE</scope>
    <source>
        <strain evidence="7">GVMAG-M-3300023174-131</strain>
    </source>
</reference>
<keyword evidence="1" id="KW-0547">Nucleotide-binding</keyword>
<evidence type="ECO:0000256" key="3">
    <source>
        <dbReference type="ARBA" id="ARBA00022840"/>
    </source>
</evidence>
<keyword evidence="2" id="KW-0227">DNA damage</keyword>
<dbReference type="GO" id="GO:0005524">
    <property type="term" value="F:ATP binding"/>
    <property type="evidence" value="ECO:0007669"/>
    <property type="project" value="UniProtKB-KW"/>
</dbReference>
<dbReference type="PIRSF" id="PIRSF037677">
    <property type="entry name" value="DNA_mis_repair_Msh6"/>
    <property type="match status" value="1"/>
</dbReference>
<accession>A0A6C0DAV0</accession>
<dbReference type="GO" id="GO:0140664">
    <property type="term" value="F:ATP-dependent DNA damage sensor activity"/>
    <property type="evidence" value="ECO:0007669"/>
    <property type="project" value="InterPro"/>
</dbReference>
<feature type="domain" description="DNA mismatch repair proteins mutS family" evidence="6">
    <location>
        <begin position="678"/>
        <end position="868"/>
    </location>
</feature>